<dbReference type="GO" id="GO:0004497">
    <property type="term" value="F:monooxygenase activity"/>
    <property type="evidence" value="ECO:0007669"/>
    <property type="project" value="UniProtKB-KW"/>
</dbReference>
<proteinExistence type="inferred from homology"/>
<dbReference type="CDD" id="cd11062">
    <property type="entry name" value="CYP58-like"/>
    <property type="match status" value="1"/>
</dbReference>
<dbReference type="PANTHER" id="PTHR24305">
    <property type="entry name" value="CYTOCHROME P450"/>
    <property type="match status" value="1"/>
</dbReference>
<gene>
    <name evidence="7" type="ORF">NLU13_9581</name>
</gene>
<evidence type="ECO:0000256" key="6">
    <source>
        <dbReference type="RuleBase" id="RU000461"/>
    </source>
</evidence>
<sequence>MAIIDTIDPEVLRGIVADWWHVLVVGSGAVYLTTKVIYRRFFHPLAKVPGPFLPAVTRLWAWYYNVPAEGKLFKEIERLHSIYGPIVRITPDEVHLSDPAHYDYVYGVKSGFYKDHRFYGALGIDVATFGSVSNEVHRRRRAALNPFFSRKKVLELEDIVHDKADKLCRILHTNKEANKPTDIGAAFRAISVDVVTDYAFGESWGQLDSPDLGAWFSDMVRGSSGMFFTLQAFPTLKFLHSLPPSIAKRMSPAVADFIGCQVRTLKHVADVQQQVDQNIKPKRQTIFHQLMDPAAAEGHVVPRTADLADEAFAICTAAADTTGNAMSMAAYRTITNPQIYARVKKELEDAFSDASAELKFTELEKLPYLTGIIKEGQRLSYGVISRLPRVVPAGGATLEGFFIPAGYTVSMSSWMMHHNKDAFPDPETFDPDRWTDPSTFHERDKCLVPFSRGRRMCVGMNLAWCELYVTLGTLFRRFERLDTFDVGDEDMVYQEYFSAFHPPDKRKFRVVVGAE</sequence>
<dbReference type="InterPro" id="IPR050121">
    <property type="entry name" value="Cytochrome_P450_monoxygenase"/>
</dbReference>
<organism evidence="7 8">
    <name type="scientific">Sarocladium strictum</name>
    <name type="common">Black bundle disease fungus</name>
    <name type="synonym">Acremonium strictum</name>
    <dbReference type="NCBI Taxonomy" id="5046"/>
    <lineage>
        <taxon>Eukaryota</taxon>
        <taxon>Fungi</taxon>
        <taxon>Dikarya</taxon>
        <taxon>Ascomycota</taxon>
        <taxon>Pezizomycotina</taxon>
        <taxon>Sordariomycetes</taxon>
        <taxon>Hypocreomycetidae</taxon>
        <taxon>Hypocreales</taxon>
        <taxon>Sarocladiaceae</taxon>
        <taxon>Sarocladium</taxon>
    </lineage>
</organism>
<comment type="caution">
    <text evidence="7">The sequence shown here is derived from an EMBL/GenBank/DDBJ whole genome shotgun (WGS) entry which is preliminary data.</text>
</comment>
<keyword evidence="6" id="KW-0503">Monooxygenase</keyword>
<dbReference type="GO" id="GO:0016705">
    <property type="term" value="F:oxidoreductase activity, acting on paired donors, with incorporation or reduction of molecular oxygen"/>
    <property type="evidence" value="ECO:0007669"/>
    <property type="project" value="InterPro"/>
</dbReference>
<dbReference type="PRINTS" id="PR00463">
    <property type="entry name" value="EP450I"/>
</dbReference>
<evidence type="ECO:0000256" key="1">
    <source>
        <dbReference type="ARBA" id="ARBA00001971"/>
    </source>
</evidence>
<evidence type="ECO:0000256" key="3">
    <source>
        <dbReference type="ARBA" id="ARBA00022723"/>
    </source>
</evidence>
<dbReference type="PANTHER" id="PTHR24305:SF152">
    <property type="entry name" value="P450, PUTATIVE (EUROFUNG)-RELATED"/>
    <property type="match status" value="1"/>
</dbReference>
<keyword evidence="8" id="KW-1185">Reference proteome</keyword>
<keyword evidence="4 5" id="KW-0408">Iron</keyword>
<keyword evidence="2 5" id="KW-0349">Heme</keyword>
<dbReference type="Proteomes" id="UP001175261">
    <property type="component" value="Unassembled WGS sequence"/>
</dbReference>
<evidence type="ECO:0000256" key="4">
    <source>
        <dbReference type="ARBA" id="ARBA00023004"/>
    </source>
</evidence>
<dbReference type="AlphaFoldDB" id="A0AA39GAE5"/>
<feature type="binding site" description="axial binding residue" evidence="5">
    <location>
        <position position="457"/>
    </location>
    <ligand>
        <name>heme</name>
        <dbReference type="ChEBI" id="CHEBI:30413"/>
    </ligand>
    <ligandPart>
        <name>Fe</name>
        <dbReference type="ChEBI" id="CHEBI:18248"/>
    </ligandPart>
</feature>
<evidence type="ECO:0000313" key="8">
    <source>
        <dbReference type="Proteomes" id="UP001175261"/>
    </source>
</evidence>
<dbReference type="InterPro" id="IPR002401">
    <property type="entry name" value="Cyt_P450_E_grp-I"/>
</dbReference>
<reference evidence="7" key="1">
    <citation type="submission" date="2022-10" db="EMBL/GenBank/DDBJ databases">
        <title>Determination and structural analysis of whole genome sequence of Sarocladium strictum F4-1.</title>
        <authorList>
            <person name="Hu L."/>
            <person name="Jiang Y."/>
        </authorList>
    </citation>
    <scope>NUCLEOTIDE SEQUENCE</scope>
    <source>
        <strain evidence="7">F4-1</strain>
    </source>
</reference>
<dbReference type="GO" id="GO:0005506">
    <property type="term" value="F:iron ion binding"/>
    <property type="evidence" value="ECO:0007669"/>
    <property type="project" value="InterPro"/>
</dbReference>
<name>A0AA39GAE5_SARSR</name>
<dbReference type="PROSITE" id="PS00086">
    <property type="entry name" value="CYTOCHROME_P450"/>
    <property type="match status" value="1"/>
</dbReference>
<comment type="cofactor">
    <cofactor evidence="1 5">
        <name>heme</name>
        <dbReference type="ChEBI" id="CHEBI:30413"/>
    </cofactor>
</comment>
<dbReference type="Gene3D" id="1.10.630.10">
    <property type="entry name" value="Cytochrome P450"/>
    <property type="match status" value="1"/>
</dbReference>
<dbReference type="InterPro" id="IPR036396">
    <property type="entry name" value="Cyt_P450_sf"/>
</dbReference>
<protein>
    <submittedName>
        <fullName evidence="7">Uncharacterized protein</fullName>
    </submittedName>
</protein>
<dbReference type="InterPro" id="IPR001128">
    <property type="entry name" value="Cyt_P450"/>
</dbReference>
<dbReference type="EMBL" id="JAPDFR010000009">
    <property type="protein sequence ID" value="KAK0383670.1"/>
    <property type="molecule type" value="Genomic_DNA"/>
</dbReference>
<keyword evidence="6" id="KW-0560">Oxidoreductase</keyword>
<accession>A0AA39GAE5</accession>
<dbReference type="InterPro" id="IPR017972">
    <property type="entry name" value="Cyt_P450_CS"/>
</dbReference>
<comment type="similarity">
    <text evidence="6">Belongs to the cytochrome P450 family.</text>
</comment>
<dbReference type="GO" id="GO:0020037">
    <property type="term" value="F:heme binding"/>
    <property type="evidence" value="ECO:0007669"/>
    <property type="project" value="InterPro"/>
</dbReference>
<dbReference type="Pfam" id="PF00067">
    <property type="entry name" value="p450"/>
    <property type="match status" value="1"/>
</dbReference>
<keyword evidence="3 5" id="KW-0479">Metal-binding</keyword>
<evidence type="ECO:0000256" key="5">
    <source>
        <dbReference type="PIRSR" id="PIRSR602401-1"/>
    </source>
</evidence>
<dbReference type="SUPFAM" id="SSF48264">
    <property type="entry name" value="Cytochrome P450"/>
    <property type="match status" value="1"/>
</dbReference>
<evidence type="ECO:0000256" key="2">
    <source>
        <dbReference type="ARBA" id="ARBA00022617"/>
    </source>
</evidence>
<evidence type="ECO:0000313" key="7">
    <source>
        <dbReference type="EMBL" id="KAK0383670.1"/>
    </source>
</evidence>